<sequence length="35" mass="3814">MFNGKSIFISGGTGSFGRHFVRRLPGKLAHAWLPA</sequence>
<evidence type="ECO:0000313" key="1">
    <source>
        <dbReference type="EMBL" id="KPU58734.1"/>
    </source>
</evidence>
<dbReference type="Proteomes" id="UP000050349">
    <property type="component" value="Unassembled WGS sequence"/>
</dbReference>
<protein>
    <submittedName>
        <fullName evidence="1">Uncharacterized protein</fullName>
    </submittedName>
</protein>
<proteinExistence type="predicted"/>
<organism evidence="1 2">
    <name type="scientific">Pseudomonas fluorescens</name>
    <dbReference type="NCBI Taxonomy" id="294"/>
    <lineage>
        <taxon>Bacteria</taxon>
        <taxon>Pseudomonadati</taxon>
        <taxon>Pseudomonadota</taxon>
        <taxon>Gammaproteobacteria</taxon>
        <taxon>Pseudomonadales</taxon>
        <taxon>Pseudomonadaceae</taxon>
        <taxon>Pseudomonas</taxon>
    </lineage>
</organism>
<name>A0A0P8ZNL1_PSEFL</name>
<dbReference type="InterPro" id="IPR036291">
    <property type="entry name" value="NAD(P)-bd_dom_sf"/>
</dbReference>
<dbReference type="AlphaFoldDB" id="A0A0P8ZNL1"/>
<dbReference type="SUPFAM" id="SSF51735">
    <property type="entry name" value="NAD(P)-binding Rossmann-fold domains"/>
    <property type="match status" value="1"/>
</dbReference>
<dbReference type="PATRIC" id="fig|294.162.peg.3346"/>
<comment type="caution">
    <text evidence="1">The sequence shown here is derived from an EMBL/GenBank/DDBJ whole genome shotgun (WGS) entry which is preliminary data.</text>
</comment>
<evidence type="ECO:0000313" key="2">
    <source>
        <dbReference type="Proteomes" id="UP000050349"/>
    </source>
</evidence>
<gene>
    <name evidence="1" type="ORF">AN403_2854</name>
</gene>
<accession>A0A0P8ZNL1</accession>
<reference evidence="1 2" key="1">
    <citation type="submission" date="2015-09" db="EMBL/GenBank/DDBJ databases">
        <authorList>
            <person name="Jackson K.R."/>
            <person name="Lunt B.L."/>
            <person name="Fisher J.N.B."/>
            <person name="Gardner A.V."/>
            <person name="Bailey M.E."/>
            <person name="Deus L.M."/>
            <person name="Earl A.S."/>
            <person name="Gibby P.D."/>
            <person name="Hartmann K.A."/>
            <person name="Liu J.E."/>
            <person name="Manci A.M."/>
            <person name="Nielsen D.A."/>
            <person name="Solomon M.B."/>
            <person name="Breakwell D.P."/>
            <person name="Burnett S.H."/>
            <person name="Grose J.H."/>
        </authorList>
    </citation>
    <scope>NUCLEOTIDE SEQUENCE [LARGE SCALE GENOMIC DNA]</scope>
    <source>
        <strain evidence="1 2">S613</strain>
    </source>
</reference>
<dbReference type="EMBL" id="LJXB01000080">
    <property type="protein sequence ID" value="KPU58734.1"/>
    <property type="molecule type" value="Genomic_DNA"/>
</dbReference>